<keyword evidence="1" id="KW-0479">Metal-binding</keyword>
<dbReference type="PANTHER" id="PTHR38777:SF1">
    <property type="entry name" value="DNAK SUPPRESSOR PROTEIN"/>
    <property type="match status" value="1"/>
</dbReference>
<comment type="caution">
    <text evidence="6">The sequence shown here is derived from an EMBL/GenBank/DDBJ whole genome shotgun (WGS) entry which is preliminary data.</text>
</comment>
<dbReference type="InterPro" id="IPR012783">
    <property type="entry name" value="Znf_C4_TraR"/>
</dbReference>
<evidence type="ECO:0000259" key="5">
    <source>
        <dbReference type="Pfam" id="PF01258"/>
    </source>
</evidence>
<dbReference type="PANTHER" id="PTHR38777">
    <property type="entry name" value="FELS-2 PROPHAGE PROTEIN"/>
    <property type="match status" value="1"/>
</dbReference>
<dbReference type="Proteomes" id="UP000006428">
    <property type="component" value="Unassembled WGS sequence"/>
</dbReference>
<organism evidence="6 7">
    <name type="scientific">Aeromonas salmonicida subsp. salmonicida 01-B526</name>
    <dbReference type="NCBI Taxonomy" id="1076135"/>
    <lineage>
        <taxon>Bacteria</taxon>
        <taxon>Pseudomonadati</taxon>
        <taxon>Pseudomonadota</taxon>
        <taxon>Gammaproteobacteria</taxon>
        <taxon>Aeromonadales</taxon>
        <taxon>Aeromonadaceae</taxon>
        <taxon>Aeromonas</taxon>
    </lineage>
</organism>
<dbReference type="NCBIfam" id="TIGR02419">
    <property type="entry name" value="C4_traR_proteo"/>
    <property type="match status" value="1"/>
</dbReference>
<keyword evidence="3" id="KW-0862">Zinc</keyword>
<evidence type="ECO:0000313" key="7">
    <source>
        <dbReference type="Proteomes" id="UP000006428"/>
    </source>
</evidence>
<dbReference type="RefSeq" id="WP_005322541.1">
    <property type="nucleotide sequence ID" value="NZ_AGVO01000245.1"/>
</dbReference>
<feature type="zinc finger region" description="dksA C4-type" evidence="4">
    <location>
        <begin position="36"/>
        <end position="60"/>
    </location>
</feature>
<keyword evidence="7" id="KW-1185">Reference proteome</keyword>
<dbReference type="Pfam" id="PF01258">
    <property type="entry name" value="zf-dskA_traR"/>
    <property type="match status" value="1"/>
</dbReference>
<dbReference type="PROSITE" id="PS01102">
    <property type="entry name" value="ZF_DKSA_1"/>
    <property type="match status" value="1"/>
</dbReference>
<gene>
    <name evidence="6" type="ORF">IYQ_23848</name>
</gene>
<accession>A0ABN0DT43</accession>
<proteinExistence type="predicted"/>
<dbReference type="EMBL" id="AGVO01000245">
    <property type="protein sequence ID" value="EHI50034.1"/>
    <property type="molecule type" value="Genomic_DNA"/>
</dbReference>
<keyword evidence="2" id="KW-0863">Zinc-finger</keyword>
<evidence type="ECO:0000313" key="6">
    <source>
        <dbReference type="EMBL" id="EHI50034.1"/>
    </source>
</evidence>
<evidence type="ECO:0000256" key="4">
    <source>
        <dbReference type="PROSITE-ProRule" id="PRU00510"/>
    </source>
</evidence>
<evidence type="ECO:0000256" key="2">
    <source>
        <dbReference type="ARBA" id="ARBA00022771"/>
    </source>
</evidence>
<evidence type="ECO:0000256" key="3">
    <source>
        <dbReference type="ARBA" id="ARBA00022833"/>
    </source>
</evidence>
<dbReference type="InterPro" id="IPR020458">
    <property type="entry name" value="Znf_DskA_TraR_CS"/>
</dbReference>
<reference evidence="6 7" key="1">
    <citation type="journal article" date="2012" name="Front. Microbiol.">
        <title>Draft Genome Sequence of the Virulent Strain 01-B526 of the Fish Pathogen Aeromonas salmonicida.</title>
        <authorList>
            <person name="Charette S.J."/>
            <person name="Brochu F."/>
            <person name="Boyle B."/>
            <person name="Filion G."/>
            <person name="Tanaka K.H."/>
            <person name="Derome N."/>
        </authorList>
    </citation>
    <scope>NUCLEOTIDE SEQUENCE [LARGE SCALE GENOMIC DNA]</scope>
    <source>
        <strain evidence="6 7">01-B526</strain>
    </source>
</reference>
<protein>
    <submittedName>
        <fullName evidence="6">Phage protein</fullName>
    </submittedName>
</protein>
<feature type="domain" description="Zinc finger DksA/TraR C4-type" evidence="5">
    <location>
        <begin position="34"/>
        <end position="66"/>
    </location>
</feature>
<dbReference type="PROSITE" id="PS51128">
    <property type="entry name" value="ZF_DKSA_2"/>
    <property type="match status" value="1"/>
</dbReference>
<name>A0ABN0DT43_AERSS</name>
<dbReference type="InterPro" id="IPR000962">
    <property type="entry name" value="Znf_DskA_TraR"/>
</dbReference>
<dbReference type="SUPFAM" id="SSF57716">
    <property type="entry name" value="Glucocorticoid receptor-like (DNA-binding domain)"/>
    <property type="match status" value="1"/>
</dbReference>
<evidence type="ECO:0000256" key="1">
    <source>
        <dbReference type="ARBA" id="ARBA00022723"/>
    </source>
</evidence>
<dbReference type="Gene3D" id="1.20.120.910">
    <property type="entry name" value="DksA, coiled-coil domain"/>
    <property type="match status" value="1"/>
</dbReference>
<sequence length="69" mass="7884">MDDIDRANQHAARMLTTNLARQVGKGHYQGMSLHHCEECDDPIPEARRHHVPGVRLCVPCQTRIEQLAR</sequence>